<sequence>MKLVFLLLPLFAHGDDKCIDISVERRVFNGDYAHFRITAKSSEGENYGTCRGKFGCCLSSMMCFNYYTADEQSIEFTMDSPESETVDLLLERFPSELILWGESSATSTTRVCLERADTAKTWKYVSSGRTGLENLYSF</sequence>
<evidence type="ECO:0000313" key="1">
    <source>
        <dbReference type="EMBL" id="KAJ9065757.1"/>
    </source>
</evidence>
<dbReference type="Proteomes" id="UP001165960">
    <property type="component" value="Unassembled WGS sequence"/>
</dbReference>
<gene>
    <name evidence="1" type="ORF">DSO57_1016318</name>
</gene>
<evidence type="ECO:0000313" key="2">
    <source>
        <dbReference type="Proteomes" id="UP001165960"/>
    </source>
</evidence>
<proteinExistence type="predicted"/>
<dbReference type="EMBL" id="QTSX02004326">
    <property type="protein sequence ID" value="KAJ9065757.1"/>
    <property type="molecule type" value="Genomic_DNA"/>
</dbReference>
<name>A0ACC2SU21_9FUNG</name>
<keyword evidence="2" id="KW-1185">Reference proteome</keyword>
<reference evidence="1" key="1">
    <citation type="submission" date="2022-04" db="EMBL/GenBank/DDBJ databases">
        <title>Genome of the entomopathogenic fungus Entomophthora muscae.</title>
        <authorList>
            <person name="Elya C."/>
            <person name="Lovett B.R."/>
            <person name="Lee E."/>
            <person name="Macias A.M."/>
            <person name="Hajek A.E."/>
            <person name="De Bivort B.L."/>
            <person name="Kasson M.T."/>
            <person name="De Fine Licht H.H."/>
            <person name="Stajich J.E."/>
        </authorList>
    </citation>
    <scope>NUCLEOTIDE SEQUENCE</scope>
    <source>
        <strain evidence="1">Berkeley</strain>
    </source>
</reference>
<organism evidence="1 2">
    <name type="scientific">Entomophthora muscae</name>
    <dbReference type="NCBI Taxonomy" id="34485"/>
    <lineage>
        <taxon>Eukaryota</taxon>
        <taxon>Fungi</taxon>
        <taxon>Fungi incertae sedis</taxon>
        <taxon>Zoopagomycota</taxon>
        <taxon>Entomophthoromycotina</taxon>
        <taxon>Entomophthoromycetes</taxon>
        <taxon>Entomophthorales</taxon>
        <taxon>Entomophthoraceae</taxon>
        <taxon>Entomophthora</taxon>
    </lineage>
</organism>
<comment type="caution">
    <text evidence="1">The sequence shown here is derived from an EMBL/GenBank/DDBJ whole genome shotgun (WGS) entry which is preliminary data.</text>
</comment>
<accession>A0ACC2SU21</accession>
<protein>
    <submittedName>
        <fullName evidence="1">Uncharacterized protein</fullName>
    </submittedName>
</protein>